<dbReference type="Pfam" id="PF00657">
    <property type="entry name" value="Lipase_GDSL"/>
    <property type="match status" value="1"/>
</dbReference>
<dbReference type="Proteomes" id="UP001153555">
    <property type="component" value="Unassembled WGS sequence"/>
</dbReference>
<comment type="caution">
    <text evidence="4">The sequence shown here is derived from an EMBL/GenBank/DDBJ whole genome shotgun (WGS) entry which is preliminary data.</text>
</comment>
<keyword evidence="2" id="KW-0325">Glycoprotein</keyword>
<accession>A0A9N7ML48</accession>
<sequence length="377" mass="41146">MIKSIYQSLSLSLFIFLLFSLSSAHNKTKQDPPSSSSGTNYAGCFPKVYAFGDSDTDTGNCNFLESHLKNEVNFNISARLVVDFLCAGLSLPSPPPYKTSSSGNFSSGINFAVSGSTSLEVTDFFGPNNLSSLFWKGVPMSFRTQSDWFSEYLQGQAKGGNKGSHEADVANALFWVGQFGVSDYMSSQGSSISVQAISKSSVKHVCEILTTIISSGAKYIVVQGLPPVGCFPCYMSSGPKHGLDKMGCVSAINAGISAHNEILQLALERFRKMHPHCTIVYADYWNAYLTITTNLKKYGMEEPFKACCGCGDGQFNFNKNNICGSPGTSVCKDPHKYVSWDGIRLTEAMHKHLANLFLHQGFCHPSFDELVKKKKSM</sequence>
<reference evidence="4" key="1">
    <citation type="submission" date="2019-12" db="EMBL/GenBank/DDBJ databases">
        <authorList>
            <person name="Scholes J."/>
        </authorList>
    </citation>
    <scope>NUCLEOTIDE SEQUENCE</scope>
</reference>
<keyword evidence="5" id="KW-1185">Reference proteome</keyword>
<dbReference type="PANTHER" id="PTHR22835">
    <property type="entry name" value="ZINC FINGER FYVE DOMAIN CONTAINING PROTEIN"/>
    <property type="match status" value="1"/>
</dbReference>
<dbReference type="InterPro" id="IPR001087">
    <property type="entry name" value="GDSL"/>
</dbReference>
<dbReference type="InterPro" id="IPR036514">
    <property type="entry name" value="SGNH_hydro_sf"/>
</dbReference>
<dbReference type="SUPFAM" id="SSF52266">
    <property type="entry name" value="SGNH hydrolase"/>
    <property type="match status" value="1"/>
</dbReference>
<name>A0A9N7ML48_STRHE</name>
<keyword evidence="3" id="KW-0732">Signal</keyword>
<organism evidence="4 5">
    <name type="scientific">Striga hermonthica</name>
    <name type="common">Purple witchweed</name>
    <name type="synonym">Buchnera hermonthica</name>
    <dbReference type="NCBI Taxonomy" id="68872"/>
    <lineage>
        <taxon>Eukaryota</taxon>
        <taxon>Viridiplantae</taxon>
        <taxon>Streptophyta</taxon>
        <taxon>Embryophyta</taxon>
        <taxon>Tracheophyta</taxon>
        <taxon>Spermatophyta</taxon>
        <taxon>Magnoliopsida</taxon>
        <taxon>eudicotyledons</taxon>
        <taxon>Gunneridae</taxon>
        <taxon>Pentapetalae</taxon>
        <taxon>asterids</taxon>
        <taxon>lamiids</taxon>
        <taxon>Lamiales</taxon>
        <taxon>Orobanchaceae</taxon>
        <taxon>Buchnereae</taxon>
        <taxon>Striga</taxon>
    </lineage>
</organism>
<evidence type="ECO:0000256" key="3">
    <source>
        <dbReference type="SAM" id="SignalP"/>
    </source>
</evidence>
<dbReference type="OrthoDB" id="1600564at2759"/>
<dbReference type="Gene3D" id="3.40.50.1110">
    <property type="entry name" value="SGNH hydrolase"/>
    <property type="match status" value="1"/>
</dbReference>
<evidence type="ECO:0000313" key="5">
    <source>
        <dbReference type="Proteomes" id="UP001153555"/>
    </source>
</evidence>
<protein>
    <submittedName>
        <fullName evidence="4">GDSL esterase/lipase</fullName>
    </submittedName>
</protein>
<proteinExistence type="inferred from homology"/>
<comment type="similarity">
    <text evidence="1">Belongs to the 'GDSL' lipolytic enzyme family.</text>
</comment>
<evidence type="ECO:0000256" key="1">
    <source>
        <dbReference type="ARBA" id="ARBA00008668"/>
    </source>
</evidence>
<feature type="chain" id="PRO_5040248512" evidence="3">
    <location>
        <begin position="25"/>
        <end position="377"/>
    </location>
</feature>
<feature type="signal peptide" evidence="3">
    <location>
        <begin position="1"/>
        <end position="24"/>
    </location>
</feature>
<dbReference type="GO" id="GO:0016788">
    <property type="term" value="F:hydrolase activity, acting on ester bonds"/>
    <property type="evidence" value="ECO:0007669"/>
    <property type="project" value="InterPro"/>
</dbReference>
<evidence type="ECO:0000313" key="4">
    <source>
        <dbReference type="EMBL" id="CAA0814115.1"/>
    </source>
</evidence>
<gene>
    <name evidence="4" type="ORF">SHERM_14443</name>
</gene>
<dbReference type="EMBL" id="CACSLK010012206">
    <property type="protein sequence ID" value="CAA0814115.1"/>
    <property type="molecule type" value="Genomic_DNA"/>
</dbReference>
<dbReference type="PANTHER" id="PTHR22835:SF532">
    <property type="entry name" value="SERINE-RICH ADHESIN FOR PLATELETS-LIKE ISOFORM X1"/>
    <property type="match status" value="1"/>
</dbReference>
<evidence type="ECO:0000256" key="2">
    <source>
        <dbReference type="ARBA" id="ARBA00023180"/>
    </source>
</evidence>
<dbReference type="AlphaFoldDB" id="A0A9N7ML48"/>